<evidence type="ECO:0000313" key="8">
    <source>
        <dbReference type="Proteomes" id="UP001335737"/>
    </source>
</evidence>
<keyword evidence="3 6" id="KW-0812">Transmembrane</keyword>
<accession>A0ABU6KEL9</accession>
<feature type="transmembrane region" description="Helical" evidence="6">
    <location>
        <begin position="75"/>
        <end position="93"/>
    </location>
</feature>
<evidence type="ECO:0000313" key="7">
    <source>
        <dbReference type="EMBL" id="MEC5423777.1"/>
    </source>
</evidence>
<keyword evidence="2" id="KW-1003">Cell membrane</keyword>
<evidence type="ECO:0000256" key="5">
    <source>
        <dbReference type="ARBA" id="ARBA00023136"/>
    </source>
</evidence>
<comment type="caution">
    <text evidence="7">The sequence shown here is derived from an EMBL/GenBank/DDBJ whole genome shotgun (WGS) entry which is preliminary data.</text>
</comment>
<name>A0ABU6KEL9_9BACI</name>
<dbReference type="RefSeq" id="WP_327607343.1">
    <property type="nucleotide sequence ID" value="NZ_JARZFX010000003.1"/>
</dbReference>
<dbReference type="InterPro" id="IPR019108">
    <property type="entry name" value="Caa3_assmbl_CtaG-rel"/>
</dbReference>
<evidence type="ECO:0000256" key="4">
    <source>
        <dbReference type="ARBA" id="ARBA00022989"/>
    </source>
</evidence>
<evidence type="ECO:0000256" key="1">
    <source>
        <dbReference type="ARBA" id="ARBA00004651"/>
    </source>
</evidence>
<feature type="transmembrane region" description="Helical" evidence="6">
    <location>
        <begin position="114"/>
        <end position="133"/>
    </location>
</feature>
<comment type="subcellular location">
    <subcellularLocation>
        <location evidence="1">Cell membrane</location>
        <topology evidence="1">Multi-pass membrane protein</topology>
    </subcellularLocation>
</comment>
<reference evidence="7 8" key="1">
    <citation type="journal article" date="2024" name="Int. J. Syst. Evol. Microbiol.">
        <title>Virgibacillus tibetensis sp. nov., isolated from salt lake on the Tibetan Plateau of China.</title>
        <authorList>
            <person name="Phurbu D."/>
            <person name="Liu Z.-X."/>
            <person name="Wang R."/>
            <person name="Zheng Y.-Y."/>
            <person name="Liu H.-C."/>
            <person name="Zhou Y.-G."/>
            <person name="Yu Y.-J."/>
            <person name="Li A.-H."/>
        </authorList>
    </citation>
    <scope>NUCLEOTIDE SEQUENCE [LARGE SCALE GENOMIC DNA]</scope>
    <source>
        <strain evidence="7 8">C22-A2</strain>
    </source>
</reference>
<dbReference type="EMBL" id="JARZFX010000003">
    <property type="protein sequence ID" value="MEC5423777.1"/>
    <property type="molecule type" value="Genomic_DNA"/>
</dbReference>
<keyword evidence="8" id="KW-1185">Reference proteome</keyword>
<evidence type="ECO:0000256" key="2">
    <source>
        <dbReference type="ARBA" id="ARBA00022475"/>
    </source>
</evidence>
<feature type="transmembrane region" description="Helical" evidence="6">
    <location>
        <begin position="145"/>
        <end position="165"/>
    </location>
</feature>
<feature type="transmembrane region" description="Helical" evidence="6">
    <location>
        <begin position="14"/>
        <end position="34"/>
    </location>
</feature>
<organism evidence="7 8">
    <name type="scientific">Virgibacillus tibetensis</name>
    <dbReference type="NCBI Taxonomy" id="3042313"/>
    <lineage>
        <taxon>Bacteria</taxon>
        <taxon>Bacillati</taxon>
        <taxon>Bacillota</taxon>
        <taxon>Bacilli</taxon>
        <taxon>Bacillales</taxon>
        <taxon>Bacillaceae</taxon>
        <taxon>Virgibacillus</taxon>
    </lineage>
</organism>
<keyword evidence="5 6" id="KW-0472">Membrane</keyword>
<proteinExistence type="predicted"/>
<dbReference type="Pfam" id="PF09678">
    <property type="entry name" value="Caa3_CtaG"/>
    <property type="match status" value="1"/>
</dbReference>
<feature type="transmembrane region" description="Helical" evidence="6">
    <location>
        <begin position="46"/>
        <end position="69"/>
    </location>
</feature>
<gene>
    <name evidence="7" type="ORF">QGM71_09760</name>
</gene>
<evidence type="ECO:0000256" key="6">
    <source>
        <dbReference type="SAM" id="Phobius"/>
    </source>
</evidence>
<protein>
    <submittedName>
        <fullName evidence="7">Cytochrome c oxidase assembly protein</fullName>
    </submittedName>
</protein>
<dbReference type="Proteomes" id="UP001335737">
    <property type="component" value="Unassembled WGS sequence"/>
</dbReference>
<keyword evidence="4 6" id="KW-1133">Transmembrane helix</keyword>
<sequence length="269" mass="30718">MIDIILDEFHFSTLWNGGILLFLLFGAIIYLFLLPDDRNHSSRKTILFFAGLIILFLAIGSPLNIIGRITFSTHIIQIVLLLFVVPPLFIIGFKMKIIGQLMAITTVGKAMQKITHPLSAIVVFHLLFYGYHIPALFNYVRIDIFLNYLYLLALFIGALLLWIPILSPNQLSFSQKLKYCVVNSILMIPFNLILLFSKDGLFSIYTDINLFVTALEFCLPDWETIPDDVFELLLPFNPVKEQQNGGIILMVSQLIMFSVMLLLTKRIND</sequence>
<feature type="transmembrane region" description="Helical" evidence="6">
    <location>
        <begin position="245"/>
        <end position="263"/>
    </location>
</feature>
<feature type="transmembrane region" description="Helical" evidence="6">
    <location>
        <begin position="177"/>
        <end position="196"/>
    </location>
</feature>
<evidence type="ECO:0000256" key="3">
    <source>
        <dbReference type="ARBA" id="ARBA00022692"/>
    </source>
</evidence>